<evidence type="ECO:0000313" key="1">
    <source>
        <dbReference type="EMBL" id="MCQ4080838.1"/>
    </source>
</evidence>
<sequence>MSGTATDAIAASEDFWQRVACELADDLAVDALDRDRAGKPPDDEVARLRESGLPAALAPPGAAGGGMAWQDACAVVRRIAAADGSMGELLGRHYVLAWSPRFFATAERAAVLEDLAVREQWLWAGGASPDPYDGPRLNDEGASLALTPAAHGYLLSGHRALAAAVTVADRLVLDAVCTATNETLVVLVDPRRPGVSRSLRHDRFGQRLTGAGTVHFDDVVIDPDEVVGPAVRDEDVIAPFAALAPLAMRLMQAHVALGIAEGALVEARDLSHVAFRTRPTVGGADTAMGALAGGLDSDLLLAFGRLALATNTASAVVDRATAAMAGALGAGCGLDHRQFADTAAHVATAEAVTVEAALLTGERVLELTDTEGLDRYWRNIRALVGPRPCAPTLRSIGDHFLHTTGSLRAPWS</sequence>
<name>A0ABT1PT31_9ACTN</name>
<gene>
    <name evidence="1" type="ORF">NGB36_09540</name>
</gene>
<dbReference type="EMBL" id="JANFNG010000005">
    <property type="protein sequence ID" value="MCQ4080838.1"/>
    <property type="molecule type" value="Genomic_DNA"/>
</dbReference>
<dbReference type="InterPro" id="IPR046373">
    <property type="entry name" value="Acyl-CoA_Oxase/DH_mid-dom_sf"/>
</dbReference>
<evidence type="ECO:0000313" key="2">
    <source>
        <dbReference type="Proteomes" id="UP001057702"/>
    </source>
</evidence>
<dbReference type="SUPFAM" id="SSF56645">
    <property type="entry name" value="Acyl-CoA dehydrogenase NM domain-like"/>
    <property type="match status" value="1"/>
</dbReference>
<dbReference type="PANTHER" id="PTHR43884">
    <property type="entry name" value="ACYL-COA DEHYDROGENASE"/>
    <property type="match status" value="1"/>
</dbReference>
<dbReference type="Gene3D" id="1.20.140.10">
    <property type="entry name" value="Butyryl-CoA Dehydrogenase, subunit A, domain 3"/>
    <property type="match status" value="1"/>
</dbReference>
<dbReference type="InterPro" id="IPR009100">
    <property type="entry name" value="AcylCoA_DH/oxidase_NM_dom_sf"/>
</dbReference>
<reference evidence="1" key="1">
    <citation type="submission" date="2022-06" db="EMBL/GenBank/DDBJ databases">
        <title>Draft genome sequence of Streptomyces sp. RB6PN25 isolated from peat swamp forest in Thailand.</title>
        <authorList>
            <person name="Duangmal K."/>
            <person name="Klaysubun C."/>
        </authorList>
    </citation>
    <scope>NUCLEOTIDE SEQUENCE</scope>
    <source>
        <strain evidence="1">RB6PN25</strain>
    </source>
</reference>
<protein>
    <submittedName>
        <fullName evidence="1">Acyl-CoA dehydrogenase</fullName>
    </submittedName>
</protein>
<dbReference type="InterPro" id="IPR037069">
    <property type="entry name" value="AcylCoA_DH/ox_N_sf"/>
</dbReference>
<comment type="caution">
    <text evidence="1">The sequence shown here is derived from an EMBL/GenBank/DDBJ whole genome shotgun (WGS) entry which is preliminary data.</text>
</comment>
<dbReference type="RefSeq" id="WP_255919748.1">
    <property type="nucleotide sequence ID" value="NZ_JANFNG010000005.1"/>
</dbReference>
<dbReference type="Proteomes" id="UP001057702">
    <property type="component" value="Unassembled WGS sequence"/>
</dbReference>
<organism evidence="1 2">
    <name type="scientific">Streptomyces humicola</name>
    <dbReference type="NCBI Taxonomy" id="2953240"/>
    <lineage>
        <taxon>Bacteria</taxon>
        <taxon>Bacillati</taxon>
        <taxon>Actinomycetota</taxon>
        <taxon>Actinomycetes</taxon>
        <taxon>Kitasatosporales</taxon>
        <taxon>Streptomycetaceae</taxon>
        <taxon>Streptomyces</taxon>
    </lineage>
</organism>
<dbReference type="PANTHER" id="PTHR43884:SF12">
    <property type="entry name" value="ISOVALERYL-COA DEHYDROGENASE, MITOCHONDRIAL-RELATED"/>
    <property type="match status" value="1"/>
</dbReference>
<dbReference type="Gene3D" id="2.40.110.10">
    <property type="entry name" value="Butyryl-CoA Dehydrogenase, subunit A, domain 2"/>
    <property type="match status" value="1"/>
</dbReference>
<keyword evidence="2" id="KW-1185">Reference proteome</keyword>
<dbReference type="Gene3D" id="1.10.540.10">
    <property type="entry name" value="Acyl-CoA dehydrogenase/oxidase, N-terminal domain"/>
    <property type="match status" value="1"/>
</dbReference>
<accession>A0ABT1PT31</accession>
<proteinExistence type="predicted"/>